<keyword evidence="2" id="KW-0813">Transport</keyword>
<evidence type="ECO:0000256" key="2">
    <source>
        <dbReference type="ARBA" id="ARBA00022448"/>
    </source>
</evidence>
<feature type="domain" description="Thioredoxin" evidence="8">
    <location>
        <begin position="1"/>
        <end position="123"/>
    </location>
</feature>
<evidence type="ECO:0000256" key="3">
    <source>
        <dbReference type="ARBA" id="ARBA00022982"/>
    </source>
</evidence>
<name>A0A1Z3U8V8_BREVE</name>
<dbReference type="EMBL" id="CP022048">
    <property type="protein sequence ID" value="ASE39703.1"/>
    <property type="molecule type" value="Genomic_DNA"/>
</dbReference>
<dbReference type="InterPro" id="IPR011990">
    <property type="entry name" value="TPR-like_helical_dom_sf"/>
</dbReference>
<evidence type="ECO:0000256" key="4">
    <source>
        <dbReference type="ARBA" id="ARBA00023157"/>
    </source>
</evidence>
<dbReference type="GO" id="GO:0006950">
    <property type="term" value="P:response to stress"/>
    <property type="evidence" value="ECO:0007669"/>
    <property type="project" value="UniProtKB-ARBA"/>
</dbReference>
<dbReference type="Proteomes" id="UP000197050">
    <property type="component" value="Chromosome"/>
</dbReference>
<evidence type="ECO:0000256" key="5">
    <source>
        <dbReference type="ARBA" id="ARBA00023284"/>
    </source>
</evidence>
<dbReference type="PROSITE" id="PS00194">
    <property type="entry name" value="THIOREDOXIN_1"/>
    <property type="match status" value="1"/>
</dbReference>
<evidence type="ECO:0000313" key="11">
    <source>
        <dbReference type="Proteomes" id="UP000197050"/>
    </source>
</evidence>
<dbReference type="PROSITE" id="PS50005">
    <property type="entry name" value="TPR"/>
    <property type="match status" value="1"/>
</dbReference>
<evidence type="ECO:0000259" key="8">
    <source>
        <dbReference type="PROSITE" id="PS51352"/>
    </source>
</evidence>
<dbReference type="Pfam" id="PF14559">
    <property type="entry name" value="TPR_19"/>
    <property type="match status" value="1"/>
</dbReference>
<dbReference type="InterPro" id="IPR036249">
    <property type="entry name" value="Thioredoxin-like_sf"/>
</dbReference>
<keyword evidence="12" id="KW-1185">Reference proteome</keyword>
<dbReference type="RefSeq" id="WP_066625116.1">
    <property type="nucleotide sequence ID" value="NZ_CP022048.2"/>
</dbReference>
<reference evidence="9" key="2">
    <citation type="submission" date="2017-12" db="EMBL/GenBank/DDBJ databases">
        <title>FDA dAtabase for Regulatory Grade micrObial Sequences (FDA-ARGOS): Supporting development and validation of Infectious Disease Dx tests.</title>
        <authorList>
            <person name="Campos J."/>
            <person name="Goldberg B."/>
            <person name="Tallon L."/>
            <person name="Sadzewicz L."/>
            <person name="Sengamalay N."/>
            <person name="Ott S."/>
            <person name="Godinez A."/>
            <person name="Nagaraj S."/>
            <person name="Vavikolanu K."/>
            <person name="Vyas G."/>
            <person name="Nadendla S."/>
            <person name="Aluvathingal J."/>
            <person name="Geyer C."/>
            <person name="Nandy P."/>
            <person name="Hobson J."/>
            <person name="Sichtig H."/>
        </authorList>
    </citation>
    <scope>NUCLEOTIDE SEQUENCE</scope>
    <source>
        <strain evidence="9">FDAARGOS_289</strain>
    </source>
</reference>
<evidence type="ECO:0000256" key="1">
    <source>
        <dbReference type="ARBA" id="ARBA00008987"/>
    </source>
</evidence>
<keyword evidence="3" id="KW-0249">Electron transport</keyword>
<feature type="repeat" description="TPR" evidence="7">
    <location>
        <begin position="131"/>
        <end position="164"/>
    </location>
</feature>
<reference evidence="11" key="1">
    <citation type="submission" date="2017-06" db="EMBL/GenBank/DDBJ databases">
        <title>FDA dAtabase for Regulatory Grade micrObial Sequences (FDA-ARGOS): Supporting development and validation of Infectious Disease Dx tests.</title>
        <authorList>
            <person name="Minogue T."/>
            <person name="Wolcott M."/>
            <person name="Wasieloski L."/>
            <person name="Aguilar W."/>
            <person name="Moore D."/>
            <person name="Tallon L."/>
            <person name="Sadzewicz L."/>
            <person name="Sengamalay N."/>
            <person name="Ott S."/>
            <person name="Godinez A."/>
            <person name="Nagaraj S."/>
            <person name="Nadendla S."/>
            <person name="Geyer C."/>
            <person name="Sichtig H."/>
        </authorList>
    </citation>
    <scope>NUCLEOTIDE SEQUENCE [LARGE SCALE GENOMIC DNA]</scope>
    <source>
        <strain evidence="11">FDAARGOS_289</strain>
    </source>
</reference>
<evidence type="ECO:0000256" key="7">
    <source>
        <dbReference type="PROSITE-ProRule" id="PRU00339"/>
    </source>
</evidence>
<dbReference type="CDD" id="cd02956">
    <property type="entry name" value="ybbN"/>
    <property type="match status" value="1"/>
</dbReference>
<dbReference type="GO" id="GO:0015035">
    <property type="term" value="F:protein-disulfide reductase activity"/>
    <property type="evidence" value="ECO:0007669"/>
    <property type="project" value="UniProtKB-UniRule"/>
</dbReference>
<dbReference type="InterPro" id="IPR019734">
    <property type="entry name" value="TPR_rpt"/>
</dbReference>
<dbReference type="PROSITE" id="PS51352">
    <property type="entry name" value="THIOREDOXIN_2"/>
    <property type="match status" value="1"/>
</dbReference>
<sequence>MTLLDPTLTPDAAGDLIKEGTDASFMTDVIEASKHQPVIVDFWATWCGPCRTLGPALEKAVRAAKGAVKMVKIDVDANPAYAGQLRVQSIPTVYAFVNGQPVDGFQGAIPDSQIKAFIDKLTGGQGGSTETAQLLELGEESLGLNDFGGAAQAFAHVLSIEPENEKAIAGMARVYLAGGDPEQAAQTIAMAPQDSKEPAVQSVRAQLALASKTPTGDLASASAELEAKVDADPNDHQARFDLAEAQSAAGDFKGAVDNLLAIIQADREWNDQAARKQLLVIFDAAGLTSDVSKDGRRRLSSILFS</sequence>
<dbReference type="InterPro" id="IPR005746">
    <property type="entry name" value="Thioredoxin"/>
</dbReference>
<dbReference type="Gene3D" id="1.25.40.10">
    <property type="entry name" value="Tetratricopeptide repeat domain"/>
    <property type="match status" value="2"/>
</dbReference>
<dbReference type="SUPFAM" id="SSF48452">
    <property type="entry name" value="TPR-like"/>
    <property type="match status" value="1"/>
</dbReference>
<keyword evidence="5" id="KW-0676">Redox-active center</keyword>
<accession>A0A1Z3U8V8</accession>
<evidence type="ECO:0000313" key="12">
    <source>
        <dbReference type="Proteomes" id="UP001272940"/>
    </source>
</evidence>
<dbReference type="Proteomes" id="UP001272940">
    <property type="component" value="Unassembled WGS sequence"/>
</dbReference>
<evidence type="ECO:0000313" key="10">
    <source>
        <dbReference type="EMBL" id="MDX2334890.1"/>
    </source>
</evidence>
<dbReference type="EMBL" id="JAMYEC010000004">
    <property type="protein sequence ID" value="MDX2334890.1"/>
    <property type="molecule type" value="Genomic_DNA"/>
</dbReference>
<dbReference type="GO" id="GO:0045454">
    <property type="term" value="P:cell redox homeostasis"/>
    <property type="evidence" value="ECO:0007669"/>
    <property type="project" value="TreeGrafter"/>
</dbReference>
<dbReference type="PRINTS" id="PR00421">
    <property type="entry name" value="THIOREDOXIN"/>
</dbReference>
<organism evidence="9 11">
    <name type="scientific">Brevundimonas vesicularis</name>
    <name type="common">Pseudomonas vesicularis</name>
    <dbReference type="NCBI Taxonomy" id="41276"/>
    <lineage>
        <taxon>Bacteria</taxon>
        <taxon>Pseudomonadati</taxon>
        <taxon>Pseudomonadota</taxon>
        <taxon>Alphaproteobacteria</taxon>
        <taxon>Caulobacterales</taxon>
        <taxon>Caulobacteraceae</taxon>
        <taxon>Brevundimonas</taxon>
    </lineage>
</organism>
<dbReference type="FunFam" id="3.40.30.10:FF:000001">
    <property type="entry name" value="Thioredoxin"/>
    <property type="match status" value="1"/>
</dbReference>
<dbReference type="Pfam" id="PF00085">
    <property type="entry name" value="Thioredoxin"/>
    <property type="match status" value="1"/>
</dbReference>
<dbReference type="GeneID" id="34014662"/>
<comment type="similarity">
    <text evidence="1">Belongs to the thioredoxin family.</text>
</comment>
<proteinExistence type="inferred from homology"/>
<dbReference type="Pfam" id="PF14561">
    <property type="entry name" value="TPR_20"/>
    <property type="match status" value="1"/>
</dbReference>
<dbReference type="GO" id="GO:0005829">
    <property type="term" value="C:cytosol"/>
    <property type="evidence" value="ECO:0007669"/>
    <property type="project" value="TreeGrafter"/>
</dbReference>
<dbReference type="AlphaFoldDB" id="A0A1Z3U8V8"/>
<dbReference type="InterPro" id="IPR013766">
    <property type="entry name" value="Thioredoxin_domain"/>
</dbReference>
<reference evidence="10" key="3">
    <citation type="submission" date="2022-06" db="EMBL/GenBank/DDBJ databases">
        <authorList>
            <person name="Hesketh-Best P.J."/>
            <person name="Koch M.J."/>
        </authorList>
    </citation>
    <scope>NUCLEOTIDE SEQUENCE</scope>
    <source>
        <strain evidence="10">PC206-O</strain>
    </source>
</reference>
<dbReference type="SUPFAM" id="SSF52833">
    <property type="entry name" value="Thioredoxin-like"/>
    <property type="match status" value="1"/>
</dbReference>
<gene>
    <name evidence="9" type="primary">trxA</name>
    <name evidence="9" type="ORF">CEP68_09435</name>
    <name evidence="10" type="ORF">NJD11_08045</name>
</gene>
<dbReference type="Gene3D" id="3.40.30.10">
    <property type="entry name" value="Glutaredoxin"/>
    <property type="match status" value="1"/>
</dbReference>
<dbReference type="InterPro" id="IPR017937">
    <property type="entry name" value="Thioredoxin_CS"/>
</dbReference>
<dbReference type="PANTHER" id="PTHR45663">
    <property type="entry name" value="GEO12009P1"/>
    <property type="match status" value="1"/>
</dbReference>
<keyword evidence="7" id="KW-0802">TPR repeat</keyword>
<protein>
    <recommendedName>
        <fullName evidence="6">Thioredoxin</fullName>
    </recommendedName>
</protein>
<keyword evidence="4" id="KW-1015">Disulfide bond</keyword>
<dbReference type="NCBIfam" id="TIGR01068">
    <property type="entry name" value="thioredoxin"/>
    <property type="match status" value="1"/>
</dbReference>
<reference evidence="10 12" key="4">
    <citation type="journal article" date="2023" name="FEMS Microbes">
        <title>Whole genomes of deep-sea sponge-associated bacteria exhibit high novel natural product potential.</title>
        <authorList>
            <person name="Hesketh-Best P.J."/>
            <person name="January G.G."/>
            <person name="Koch M.J."/>
            <person name="Warburton P.J."/>
            <person name="Howell K.L."/>
            <person name="Upton M."/>
        </authorList>
    </citation>
    <scope>NUCLEOTIDE SEQUENCE [LARGE SCALE GENOMIC DNA]</scope>
    <source>
        <strain evidence="10 12">PC206-O</strain>
    </source>
</reference>
<dbReference type="KEGG" id="bvc:CEP68_09435"/>
<dbReference type="PANTHER" id="PTHR45663:SF11">
    <property type="entry name" value="GEO12009P1"/>
    <property type="match status" value="1"/>
</dbReference>
<evidence type="ECO:0000256" key="6">
    <source>
        <dbReference type="NCBIfam" id="TIGR01068"/>
    </source>
</evidence>
<evidence type="ECO:0000313" key="9">
    <source>
        <dbReference type="EMBL" id="ASE39703.1"/>
    </source>
</evidence>